<proteinExistence type="predicted"/>
<dbReference type="EMBL" id="CP016268">
    <property type="protein sequence ID" value="ANO49857.1"/>
    <property type="molecule type" value="Genomic_DNA"/>
</dbReference>
<dbReference type="Proteomes" id="UP000092695">
    <property type="component" value="Chromosome"/>
</dbReference>
<gene>
    <name evidence="2" type="ORF">BA177_00285</name>
</gene>
<feature type="transmembrane region" description="Helical" evidence="1">
    <location>
        <begin position="102"/>
        <end position="124"/>
    </location>
</feature>
<sequence length="361" mass="39973">MTEHAEHTEVRSTPAATAQVHFHGTSGEYFRIWIVNIALTIVTLGIYSAWAKVRKLRYLYNNTELDGARFEYHAKPVAILIGRLIAVAVLAIYWTASYYAPAAGLAVVLVIMLLVPVLVVRSRIFQMRNTSYRQIRFGFEKNYKGAFSAYYLGALLAVITLGLGAPQAAYMRHKFGIDNSAFGQTHFLFNGTSGKFFGIFYTALGLLILGFIVFMFVLIPLSPLMPDLFGDGTPEGTPGVLAQLVVSGPIFLIYTAVGVYGLVRLRNYVWNNTTLSGHSFVSTMSVRTMFWLYVTNIVAIICTIGLLIPWATIRLAKYRADQTQVLMTGDWNQFLADQRPAGSSIGEEVGEAFDVGIDLAF</sequence>
<protein>
    <submittedName>
        <fullName evidence="2">Uncharacterized protein</fullName>
    </submittedName>
</protein>
<feature type="transmembrane region" description="Helical" evidence="1">
    <location>
        <begin position="290"/>
        <end position="313"/>
    </location>
</feature>
<feature type="transmembrane region" description="Helical" evidence="1">
    <location>
        <begin position="240"/>
        <end position="263"/>
    </location>
</feature>
<evidence type="ECO:0000313" key="3">
    <source>
        <dbReference type="Proteomes" id="UP000092695"/>
    </source>
</evidence>
<organism evidence="2 3">
    <name type="scientific">Woeseia oceani</name>
    <dbReference type="NCBI Taxonomy" id="1548547"/>
    <lineage>
        <taxon>Bacteria</taxon>
        <taxon>Pseudomonadati</taxon>
        <taxon>Pseudomonadota</taxon>
        <taxon>Gammaproteobacteria</taxon>
        <taxon>Woeseiales</taxon>
        <taxon>Woeseiaceae</taxon>
        <taxon>Woeseia</taxon>
    </lineage>
</organism>
<reference evidence="2 3" key="1">
    <citation type="submission" date="2016-06" db="EMBL/GenBank/DDBJ databases">
        <title>Complete genome sequence of a deep-branching marine Gamma Proteobacterium Woeseia oceani type strain XK5.</title>
        <authorList>
            <person name="Mu D."/>
            <person name="Du Z."/>
        </authorList>
    </citation>
    <scope>NUCLEOTIDE SEQUENCE [LARGE SCALE GENOMIC DNA]</scope>
    <source>
        <strain evidence="2 3">XK5</strain>
    </source>
</reference>
<keyword evidence="1" id="KW-0812">Transmembrane</keyword>
<keyword evidence="1" id="KW-0472">Membrane</keyword>
<dbReference type="Pfam" id="PF05987">
    <property type="entry name" value="DUF898"/>
    <property type="match status" value="1"/>
</dbReference>
<keyword evidence="1" id="KW-1133">Transmembrane helix</keyword>
<evidence type="ECO:0000313" key="2">
    <source>
        <dbReference type="EMBL" id="ANO49857.1"/>
    </source>
</evidence>
<dbReference type="InterPro" id="IPR010295">
    <property type="entry name" value="DUF898"/>
</dbReference>
<dbReference type="AlphaFoldDB" id="A0A193LBI2"/>
<dbReference type="STRING" id="1548547.BA177_00285"/>
<feature type="transmembrane region" description="Helical" evidence="1">
    <location>
        <begin position="145"/>
        <end position="165"/>
    </location>
</feature>
<name>A0A193LBI2_9GAMM</name>
<dbReference type="KEGG" id="woc:BA177_00285"/>
<feature type="transmembrane region" description="Helical" evidence="1">
    <location>
        <begin position="30"/>
        <end position="50"/>
    </location>
</feature>
<keyword evidence="3" id="KW-1185">Reference proteome</keyword>
<accession>A0A193LBI2</accession>
<feature type="transmembrane region" description="Helical" evidence="1">
    <location>
        <begin position="77"/>
        <end position="96"/>
    </location>
</feature>
<dbReference type="RefSeq" id="WP_068611685.1">
    <property type="nucleotide sequence ID" value="NZ_CP016268.1"/>
</dbReference>
<evidence type="ECO:0000256" key="1">
    <source>
        <dbReference type="SAM" id="Phobius"/>
    </source>
</evidence>
<feature type="transmembrane region" description="Helical" evidence="1">
    <location>
        <begin position="196"/>
        <end position="219"/>
    </location>
</feature>